<dbReference type="GO" id="GO:0061630">
    <property type="term" value="F:ubiquitin protein ligase activity"/>
    <property type="evidence" value="ECO:0007669"/>
    <property type="project" value="UniProtKB-EC"/>
</dbReference>
<evidence type="ECO:0000256" key="2">
    <source>
        <dbReference type="ARBA" id="ARBA00022723"/>
    </source>
</evidence>
<keyword evidence="2" id="KW-0479">Metal-binding</keyword>
<dbReference type="Gene3D" id="1.20.120.1750">
    <property type="match status" value="1"/>
</dbReference>
<evidence type="ECO:0000256" key="3">
    <source>
        <dbReference type="ARBA" id="ARBA00022737"/>
    </source>
</evidence>
<proteinExistence type="predicted"/>
<dbReference type="InterPro" id="IPR044066">
    <property type="entry name" value="TRIAD_supradom"/>
</dbReference>
<evidence type="ECO:0000256" key="4">
    <source>
        <dbReference type="ARBA" id="ARBA00022771"/>
    </source>
</evidence>
<evidence type="ECO:0000256" key="6">
    <source>
        <dbReference type="ARBA" id="ARBA00022833"/>
    </source>
</evidence>
<dbReference type="GO" id="GO:0016567">
    <property type="term" value="P:protein ubiquitination"/>
    <property type="evidence" value="ECO:0007669"/>
    <property type="project" value="InterPro"/>
</dbReference>
<keyword evidence="3" id="KW-0677">Repeat</keyword>
<evidence type="ECO:0000313" key="9">
    <source>
        <dbReference type="EMBL" id="RPA78886.1"/>
    </source>
</evidence>
<dbReference type="SUPFAM" id="SSF57850">
    <property type="entry name" value="RING/U-box"/>
    <property type="match status" value="2"/>
</dbReference>
<feature type="compositionally biased region" description="Basic and acidic residues" evidence="7">
    <location>
        <begin position="36"/>
        <end position="47"/>
    </location>
</feature>
<evidence type="ECO:0000256" key="1">
    <source>
        <dbReference type="ARBA" id="ARBA00022679"/>
    </source>
</evidence>
<sequence length="312" mass="35073">MAKAARIQLDGPLRRSKRQRGQDPDAPGAGVAPYRLDIRQRGQKPDSPKAVAAPHRLSKRQRGLEPDHPLDPDIHLRTSAKVTSSRSKPKKPVEKHTCTACADEFIETRMVQCPCDHLYCTPCLRVMFLNATKPEAGATGMFPPRCCKVEIPLPAIGKGFLSSVDRTKYRRKHEELTGTDDKHYCSNRKCGEFIPGHFVNLDKKSARCTRCREFTCTDCGKPVLHHFFGNKCPEDGDDVDLQLLQSVINKSMWTRCGRCKMIVEKRDGCNSIVCKCGNHFCYVCGIPGRLMYVNGQNHRCVRKVVQFVASES</sequence>
<reference evidence="9 10" key="1">
    <citation type="journal article" date="2018" name="Nat. Ecol. Evol.">
        <title>Pezizomycetes genomes reveal the molecular basis of ectomycorrhizal truffle lifestyle.</title>
        <authorList>
            <person name="Murat C."/>
            <person name="Payen T."/>
            <person name="Noel B."/>
            <person name="Kuo A."/>
            <person name="Morin E."/>
            <person name="Chen J."/>
            <person name="Kohler A."/>
            <person name="Krizsan K."/>
            <person name="Balestrini R."/>
            <person name="Da Silva C."/>
            <person name="Montanini B."/>
            <person name="Hainaut M."/>
            <person name="Levati E."/>
            <person name="Barry K.W."/>
            <person name="Belfiori B."/>
            <person name="Cichocki N."/>
            <person name="Clum A."/>
            <person name="Dockter R.B."/>
            <person name="Fauchery L."/>
            <person name="Guy J."/>
            <person name="Iotti M."/>
            <person name="Le Tacon F."/>
            <person name="Lindquist E.A."/>
            <person name="Lipzen A."/>
            <person name="Malagnac F."/>
            <person name="Mello A."/>
            <person name="Molinier V."/>
            <person name="Miyauchi S."/>
            <person name="Poulain J."/>
            <person name="Riccioni C."/>
            <person name="Rubini A."/>
            <person name="Sitrit Y."/>
            <person name="Splivallo R."/>
            <person name="Traeger S."/>
            <person name="Wang M."/>
            <person name="Zifcakova L."/>
            <person name="Wipf D."/>
            <person name="Zambonelli A."/>
            <person name="Paolocci F."/>
            <person name="Nowrousian M."/>
            <person name="Ottonello S."/>
            <person name="Baldrian P."/>
            <person name="Spatafora J.W."/>
            <person name="Henrissat B."/>
            <person name="Nagy L.G."/>
            <person name="Aury J.M."/>
            <person name="Wincker P."/>
            <person name="Grigoriev I.V."/>
            <person name="Bonfante P."/>
            <person name="Martin F.M."/>
        </authorList>
    </citation>
    <scope>NUCLEOTIDE SEQUENCE [LARGE SCALE GENOMIC DNA]</scope>
    <source>
        <strain evidence="9 10">RN42</strain>
    </source>
</reference>
<dbReference type="PANTHER" id="PTHR11685">
    <property type="entry name" value="RBR FAMILY RING FINGER AND IBR DOMAIN-CONTAINING"/>
    <property type="match status" value="1"/>
</dbReference>
<evidence type="ECO:0000259" key="8">
    <source>
        <dbReference type="PROSITE" id="PS51873"/>
    </source>
</evidence>
<dbReference type="GO" id="GO:0008270">
    <property type="term" value="F:zinc ion binding"/>
    <property type="evidence" value="ECO:0007669"/>
    <property type="project" value="UniProtKB-KW"/>
</dbReference>
<evidence type="ECO:0000256" key="5">
    <source>
        <dbReference type="ARBA" id="ARBA00022786"/>
    </source>
</evidence>
<dbReference type="STRING" id="1160509.A0A3N4I0G6"/>
<dbReference type="PROSITE" id="PS51873">
    <property type="entry name" value="TRIAD"/>
    <property type="match status" value="1"/>
</dbReference>
<evidence type="ECO:0000313" key="10">
    <source>
        <dbReference type="Proteomes" id="UP000275078"/>
    </source>
</evidence>
<keyword evidence="6" id="KW-0862">Zinc</keyword>
<dbReference type="Proteomes" id="UP000275078">
    <property type="component" value="Unassembled WGS sequence"/>
</dbReference>
<organism evidence="9 10">
    <name type="scientific">Ascobolus immersus RN42</name>
    <dbReference type="NCBI Taxonomy" id="1160509"/>
    <lineage>
        <taxon>Eukaryota</taxon>
        <taxon>Fungi</taxon>
        <taxon>Dikarya</taxon>
        <taxon>Ascomycota</taxon>
        <taxon>Pezizomycotina</taxon>
        <taxon>Pezizomycetes</taxon>
        <taxon>Pezizales</taxon>
        <taxon>Ascobolaceae</taxon>
        <taxon>Ascobolus</taxon>
    </lineage>
</organism>
<dbReference type="InterPro" id="IPR017907">
    <property type="entry name" value="Znf_RING_CS"/>
</dbReference>
<dbReference type="EMBL" id="ML119705">
    <property type="protein sequence ID" value="RPA78886.1"/>
    <property type="molecule type" value="Genomic_DNA"/>
</dbReference>
<feature type="region of interest" description="Disordered" evidence="7">
    <location>
        <begin position="1"/>
        <end position="93"/>
    </location>
</feature>
<protein>
    <recommendedName>
        <fullName evidence="8">RING-type domain-containing protein</fullName>
    </recommendedName>
</protein>
<keyword evidence="1" id="KW-0808">Transferase</keyword>
<accession>A0A3N4I0G6</accession>
<feature type="domain" description="RING-type" evidence="8">
    <location>
        <begin position="94"/>
        <end position="304"/>
    </location>
</feature>
<dbReference type="AlphaFoldDB" id="A0A3N4I0G6"/>
<dbReference type="Pfam" id="PF26200">
    <property type="entry name" value="Rcat_RNF216"/>
    <property type="match status" value="1"/>
</dbReference>
<dbReference type="OrthoDB" id="9977870at2759"/>
<keyword evidence="4" id="KW-0863">Zinc-finger</keyword>
<name>A0A3N4I0G6_ASCIM</name>
<evidence type="ECO:0000256" key="7">
    <source>
        <dbReference type="SAM" id="MobiDB-lite"/>
    </source>
</evidence>
<dbReference type="InterPro" id="IPR031127">
    <property type="entry name" value="E3_UB_ligase_RBR"/>
</dbReference>
<keyword evidence="10" id="KW-1185">Reference proteome</keyword>
<feature type="compositionally biased region" description="Basic and acidic residues" evidence="7">
    <location>
        <begin position="62"/>
        <end position="76"/>
    </location>
</feature>
<gene>
    <name evidence="9" type="ORF">BJ508DRAFT_150564</name>
</gene>
<keyword evidence="5" id="KW-0833">Ubl conjugation pathway</keyword>
<dbReference type="CDD" id="cd22584">
    <property type="entry name" value="Rcat_RBR_unk"/>
    <property type="match status" value="1"/>
</dbReference>
<dbReference type="PROSITE" id="PS00518">
    <property type="entry name" value="ZF_RING_1"/>
    <property type="match status" value="1"/>
</dbReference>